<evidence type="ECO:0000313" key="2">
    <source>
        <dbReference type="Proteomes" id="UP000790709"/>
    </source>
</evidence>
<sequence>MAMSLSLTVHNFSHNLDASPSCSASKLEQGHALVNAASSSSGWVNRSPGFDSSTFKLNFGKLYMPAMGPPKLSVQAQQGRDRGLKEWGAPLDDEDDCFALADLEEFESADFSSILAVHRNKLQPHSVSPHPCVVPQHRSRPTSPVLLPEEPPRKRLRFDASSISSVIPQPHFLAAPSASFLPPDTRRITPYTKVKPHPIAPYTHSSLEQLISSPYSRGTWLIPIRGSLPWEGSTRASILEPISDGLGPAEDLRPSGPLNGQDNTSHITWTHESVKSFWQFLVSIQRAKTLGPISLSFHAAPSNTAFSVNATSKTSVSSVNQYNSLPGSKPSIEDDGFSAYVCSARMQMTDFIKVYHDAKYTMYIRNVLDAYQFVLGPKSATVDTSFGDPKKPEKIRILKGARLVFLDDCSKGAFLM</sequence>
<gene>
    <name evidence="1" type="ORF">BV22DRAFT_1126199</name>
</gene>
<name>A0ACB8BSB2_9AGAM</name>
<reference evidence="1" key="1">
    <citation type="journal article" date="2021" name="New Phytol.">
        <title>Evolutionary innovations through gain and loss of genes in the ectomycorrhizal Boletales.</title>
        <authorList>
            <person name="Wu G."/>
            <person name="Miyauchi S."/>
            <person name="Morin E."/>
            <person name="Kuo A."/>
            <person name="Drula E."/>
            <person name="Varga T."/>
            <person name="Kohler A."/>
            <person name="Feng B."/>
            <person name="Cao Y."/>
            <person name="Lipzen A."/>
            <person name="Daum C."/>
            <person name="Hundley H."/>
            <person name="Pangilinan J."/>
            <person name="Johnson J."/>
            <person name="Barry K."/>
            <person name="LaButti K."/>
            <person name="Ng V."/>
            <person name="Ahrendt S."/>
            <person name="Min B."/>
            <person name="Choi I.G."/>
            <person name="Park H."/>
            <person name="Plett J.M."/>
            <person name="Magnuson J."/>
            <person name="Spatafora J.W."/>
            <person name="Nagy L.G."/>
            <person name="Henrissat B."/>
            <person name="Grigoriev I.V."/>
            <person name="Yang Z.L."/>
            <person name="Xu J."/>
            <person name="Martin F.M."/>
        </authorList>
    </citation>
    <scope>NUCLEOTIDE SEQUENCE</scope>
    <source>
        <strain evidence="1">KUC20120723A-06</strain>
    </source>
</reference>
<accession>A0ACB8BSB2</accession>
<dbReference type="EMBL" id="MU266348">
    <property type="protein sequence ID" value="KAH7928836.1"/>
    <property type="molecule type" value="Genomic_DNA"/>
</dbReference>
<organism evidence="1 2">
    <name type="scientific">Leucogyrophana mollusca</name>
    <dbReference type="NCBI Taxonomy" id="85980"/>
    <lineage>
        <taxon>Eukaryota</taxon>
        <taxon>Fungi</taxon>
        <taxon>Dikarya</taxon>
        <taxon>Basidiomycota</taxon>
        <taxon>Agaricomycotina</taxon>
        <taxon>Agaricomycetes</taxon>
        <taxon>Agaricomycetidae</taxon>
        <taxon>Boletales</taxon>
        <taxon>Boletales incertae sedis</taxon>
        <taxon>Leucogyrophana</taxon>
    </lineage>
</organism>
<comment type="caution">
    <text evidence="1">The sequence shown here is derived from an EMBL/GenBank/DDBJ whole genome shotgun (WGS) entry which is preliminary data.</text>
</comment>
<proteinExistence type="predicted"/>
<evidence type="ECO:0000313" key="1">
    <source>
        <dbReference type="EMBL" id="KAH7928836.1"/>
    </source>
</evidence>
<dbReference type="Proteomes" id="UP000790709">
    <property type="component" value="Unassembled WGS sequence"/>
</dbReference>
<protein>
    <submittedName>
        <fullName evidence="1">Uncharacterized protein</fullName>
    </submittedName>
</protein>
<keyword evidence="2" id="KW-1185">Reference proteome</keyword>